<dbReference type="EnsemblMetazoa" id="tetur01g00540.1">
    <property type="protein sequence ID" value="tetur01g00540.1"/>
    <property type="gene ID" value="tetur01g00540"/>
</dbReference>
<dbReference type="EMBL" id="CAEY01000428">
    <property type="status" value="NOT_ANNOTATED_CDS"/>
    <property type="molecule type" value="Genomic_DNA"/>
</dbReference>
<keyword evidence="1" id="KW-0812">Transmembrane</keyword>
<reference evidence="3" key="1">
    <citation type="submission" date="2011-08" db="EMBL/GenBank/DDBJ databases">
        <authorList>
            <person name="Rombauts S."/>
        </authorList>
    </citation>
    <scope>NUCLEOTIDE SEQUENCE</scope>
    <source>
        <strain evidence="3">London</strain>
    </source>
</reference>
<proteinExistence type="predicted"/>
<dbReference type="Proteomes" id="UP000015104">
    <property type="component" value="Unassembled WGS sequence"/>
</dbReference>
<dbReference type="HOGENOM" id="CLU_1463123_0_0_1"/>
<name>T1JPR5_TETUR</name>
<keyword evidence="3" id="KW-1185">Reference proteome</keyword>
<keyword evidence="1" id="KW-0472">Membrane</keyword>
<sequence>MKIYYELKHLNQILDYYPFHCLKMFNYLSILLIRFTCVTLFLAQFIILTQRLLEFNVVHEIDTFVSEDIEVPEINIQIPYQYVMDKKILRSKLGPRFEAGCKAASSIQDYDVKHDIGDCDLFKTDPQVFSRYIGMHLTLDEIARYTYPNERLIYGFNSIDVIEENFLTNGGCQINRKASAFYLELVINCSNSTLKLERTQSLMLSNYLFSFYINTSFMQLNLNQPGEPQIDAVSHPEHSSTSSGKRASNFIHYNRIFRNLLPSPYRTYCKEYSQYKEYEDCVHTNSLNQTGSLYPLIGVPIEKYSNKRDLRFYINFENNILADIHKKCRQQTSQPMCSSIQYSFHYSFVMDRNLIDTKPGRENIKLTFLLSPKPDSVAKSRPDLSVLDYLILSGSLFSTWFGISIVGQLMVIHRTVGLIIDKHKNQQNVNPSN</sequence>
<dbReference type="AlphaFoldDB" id="T1JPR5"/>
<evidence type="ECO:0000256" key="1">
    <source>
        <dbReference type="SAM" id="Phobius"/>
    </source>
</evidence>
<evidence type="ECO:0000313" key="2">
    <source>
        <dbReference type="EnsemblMetazoa" id="tetur01g00540.1"/>
    </source>
</evidence>
<feature type="transmembrane region" description="Helical" evidence="1">
    <location>
        <begin position="25"/>
        <end position="47"/>
    </location>
</feature>
<accession>T1JPR5</accession>
<reference evidence="2" key="2">
    <citation type="submission" date="2015-06" db="UniProtKB">
        <authorList>
            <consortium name="EnsemblMetazoa"/>
        </authorList>
    </citation>
    <scope>IDENTIFICATION</scope>
</reference>
<protein>
    <submittedName>
        <fullName evidence="2">Uncharacterized protein</fullName>
    </submittedName>
</protein>
<evidence type="ECO:0000313" key="3">
    <source>
        <dbReference type="Proteomes" id="UP000015104"/>
    </source>
</evidence>
<keyword evidence="1" id="KW-1133">Transmembrane helix</keyword>
<organism evidence="2 3">
    <name type="scientific">Tetranychus urticae</name>
    <name type="common">Two-spotted spider mite</name>
    <dbReference type="NCBI Taxonomy" id="32264"/>
    <lineage>
        <taxon>Eukaryota</taxon>
        <taxon>Metazoa</taxon>
        <taxon>Ecdysozoa</taxon>
        <taxon>Arthropoda</taxon>
        <taxon>Chelicerata</taxon>
        <taxon>Arachnida</taxon>
        <taxon>Acari</taxon>
        <taxon>Acariformes</taxon>
        <taxon>Trombidiformes</taxon>
        <taxon>Prostigmata</taxon>
        <taxon>Eleutherengona</taxon>
        <taxon>Raphignathae</taxon>
        <taxon>Tetranychoidea</taxon>
        <taxon>Tetranychidae</taxon>
        <taxon>Tetranychus</taxon>
    </lineage>
</organism>